<proteinExistence type="predicted"/>
<dbReference type="InterPro" id="IPR010071">
    <property type="entry name" value="AA_adenyl_dom"/>
</dbReference>
<dbReference type="PROSITE" id="PS00012">
    <property type="entry name" value="PHOSPHOPANTETHEINE"/>
    <property type="match status" value="1"/>
</dbReference>
<dbReference type="FunFam" id="2.30.38.10:FF:000001">
    <property type="entry name" value="Non-ribosomal peptide synthetase PvdI"/>
    <property type="match status" value="1"/>
</dbReference>
<accession>A0A6F8Y9R1</accession>
<evidence type="ECO:0000313" key="6">
    <source>
        <dbReference type="EMBL" id="BCB82763.1"/>
    </source>
</evidence>
<keyword evidence="7" id="KW-1185">Reference proteome</keyword>
<feature type="domain" description="Carrier" evidence="5">
    <location>
        <begin position="525"/>
        <end position="599"/>
    </location>
</feature>
<dbReference type="PROSITE" id="PS50075">
    <property type="entry name" value="CARRIER"/>
    <property type="match status" value="1"/>
</dbReference>
<dbReference type="SUPFAM" id="SSF56801">
    <property type="entry name" value="Acetyl-CoA synthetase-like"/>
    <property type="match status" value="1"/>
</dbReference>
<dbReference type="InterPro" id="IPR000873">
    <property type="entry name" value="AMP-dep_synth/lig_dom"/>
</dbReference>
<gene>
    <name evidence="6" type="ORF">Psuf_000760</name>
</gene>
<dbReference type="InterPro" id="IPR009081">
    <property type="entry name" value="PP-bd_ACP"/>
</dbReference>
<sequence length="601" mass="63937">MTGVVSRGLSVVDRDADVSTPTRVARWAREQPEVAALSGRGEVLTYAQLYERAGRLATVLRAHGIGRGELVALSLERSPDLVVAALAVLFTGAGYVGVDVDEPDLRLSAILADSGASVVLSRAATRERFVGGAAQVLSIEDALARSVPATEPAEPDPTDVCYVTYTSGSTGTPKGVLVPHRGVANLVSWYRQAFGARPGDRITQLARPSFDAWALEVWPCLANGATLCLAEKSVPDSPAAFAGWLAAEGVTISFLTTALAVEMLDEPWQAPDLALRVMLLGGEKLHRPPRAQLPFRLYNLYGPTEASVVATCGEVPAGAPRDLPPPIGWALPNTRAHVLDERREPVPPGTVGELYVGGTGVALGYLNRPELTDTRFVPDPFAGGDARMYATGDLVRQRPDGALDFIGRVDGQVKLRGFRIELGEVESALNQLAGISEAVVVKHDQDSRLAAYLVPADPADPPDQRRLRQDLALRLPDYMIPQTIELLDALPLTPHGKVDRAALARRPLPGTGNGTGTGGDTAAPTYRTDTERVLAQIWCEVLGITAVDREDSFFDLGGDSLQAMRMATRARGHGIQMGAEDVFENEVLHELAASVSAAAGA</sequence>
<dbReference type="InterPro" id="IPR020845">
    <property type="entry name" value="AMP-binding_CS"/>
</dbReference>
<organism evidence="6 7">
    <name type="scientific">Phytohabitans suffuscus</name>
    <dbReference type="NCBI Taxonomy" id="624315"/>
    <lineage>
        <taxon>Bacteria</taxon>
        <taxon>Bacillati</taxon>
        <taxon>Actinomycetota</taxon>
        <taxon>Actinomycetes</taxon>
        <taxon>Micromonosporales</taxon>
        <taxon>Micromonosporaceae</taxon>
    </lineage>
</organism>
<reference evidence="6 7" key="2">
    <citation type="submission" date="2020-03" db="EMBL/GenBank/DDBJ databases">
        <authorList>
            <person name="Ichikawa N."/>
            <person name="Kimura A."/>
            <person name="Kitahashi Y."/>
            <person name="Uohara A."/>
        </authorList>
    </citation>
    <scope>NUCLEOTIDE SEQUENCE [LARGE SCALE GENOMIC DNA]</scope>
    <source>
        <strain evidence="6 7">NBRC 105367</strain>
    </source>
</reference>
<dbReference type="Pfam" id="PF13193">
    <property type="entry name" value="AMP-binding_C"/>
    <property type="match status" value="1"/>
</dbReference>
<evidence type="ECO:0000256" key="1">
    <source>
        <dbReference type="ARBA" id="ARBA00001957"/>
    </source>
</evidence>
<dbReference type="InterPro" id="IPR025110">
    <property type="entry name" value="AMP-bd_C"/>
</dbReference>
<evidence type="ECO:0000259" key="5">
    <source>
        <dbReference type="PROSITE" id="PS50075"/>
    </source>
</evidence>
<dbReference type="CDD" id="cd05930">
    <property type="entry name" value="A_NRPS"/>
    <property type="match status" value="1"/>
</dbReference>
<dbReference type="InterPro" id="IPR020806">
    <property type="entry name" value="PKS_PP-bd"/>
</dbReference>
<dbReference type="Gene3D" id="3.40.50.12780">
    <property type="entry name" value="N-terminal domain of ligase-like"/>
    <property type="match status" value="1"/>
</dbReference>
<feature type="region of interest" description="Disordered" evidence="4">
    <location>
        <begin position="505"/>
        <end position="525"/>
    </location>
</feature>
<protein>
    <recommendedName>
        <fullName evidence="5">Carrier domain-containing protein</fullName>
    </recommendedName>
</protein>
<dbReference type="SMART" id="SM00823">
    <property type="entry name" value="PKS_PP"/>
    <property type="match status" value="1"/>
</dbReference>
<dbReference type="PANTHER" id="PTHR45527">
    <property type="entry name" value="NONRIBOSOMAL PEPTIDE SYNTHETASE"/>
    <property type="match status" value="1"/>
</dbReference>
<dbReference type="SUPFAM" id="SSF47336">
    <property type="entry name" value="ACP-like"/>
    <property type="match status" value="1"/>
</dbReference>
<dbReference type="PANTHER" id="PTHR45527:SF1">
    <property type="entry name" value="FATTY ACID SYNTHASE"/>
    <property type="match status" value="1"/>
</dbReference>
<comment type="cofactor">
    <cofactor evidence="1">
        <name>pantetheine 4'-phosphate</name>
        <dbReference type="ChEBI" id="CHEBI:47942"/>
    </cofactor>
</comment>
<keyword evidence="2" id="KW-0596">Phosphopantetheine</keyword>
<dbReference type="KEGG" id="psuu:Psuf_000760"/>
<dbReference type="AlphaFoldDB" id="A0A6F8Y9R1"/>
<dbReference type="InterPro" id="IPR042099">
    <property type="entry name" value="ANL_N_sf"/>
</dbReference>
<dbReference type="Gene3D" id="3.30.300.30">
    <property type="match status" value="1"/>
</dbReference>
<dbReference type="RefSeq" id="WP_173152474.1">
    <property type="nucleotide sequence ID" value="NZ_AP022871.1"/>
</dbReference>
<evidence type="ECO:0000313" key="7">
    <source>
        <dbReference type="Proteomes" id="UP000503011"/>
    </source>
</evidence>
<name>A0A6F8Y9R1_9ACTN</name>
<dbReference type="Proteomes" id="UP000503011">
    <property type="component" value="Chromosome"/>
</dbReference>
<dbReference type="InterPro" id="IPR006162">
    <property type="entry name" value="Ppantetheine_attach_site"/>
</dbReference>
<dbReference type="PROSITE" id="PS00455">
    <property type="entry name" value="AMP_BINDING"/>
    <property type="match status" value="1"/>
</dbReference>
<evidence type="ECO:0000256" key="4">
    <source>
        <dbReference type="SAM" id="MobiDB-lite"/>
    </source>
</evidence>
<dbReference type="NCBIfam" id="TIGR01733">
    <property type="entry name" value="AA-adenyl-dom"/>
    <property type="match status" value="1"/>
</dbReference>
<dbReference type="InterPro" id="IPR036736">
    <property type="entry name" value="ACP-like_sf"/>
</dbReference>
<dbReference type="FunFam" id="1.10.1200.10:FF:000005">
    <property type="entry name" value="Nonribosomal peptide synthetase 1"/>
    <property type="match status" value="1"/>
</dbReference>
<dbReference type="FunFam" id="3.40.50.980:FF:000001">
    <property type="entry name" value="Non-ribosomal peptide synthetase"/>
    <property type="match status" value="1"/>
</dbReference>
<dbReference type="Gene3D" id="1.10.1200.10">
    <property type="entry name" value="ACP-like"/>
    <property type="match status" value="1"/>
</dbReference>
<dbReference type="InterPro" id="IPR045851">
    <property type="entry name" value="AMP-bd_C_sf"/>
</dbReference>
<dbReference type="EMBL" id="AP022871">
    <property type="protein sequence ID" value="BCB82763.1"/>
    <property type="molecule type" value="Genomic_DNA"/>
</dbReference>
<evidence type="ECO:0000256" key="3">
    <source>
        <dbReference type="ARBA" id="ARBA00022553"/>
    </source>
</evidence>
<dbReference type="GO" id="GO:0031177">
    <property type="term" value="F:phosphopantetheine binding"/>
    <property type="evidence" value="ECO:0007669"/>
    <property type="project" value="InterPro"/>
</dbReference>
<dbReference type="Pfam" id="PF00550">
    <property type="entry name" value="PP-binding"/>
    <property type="match status" value="1"/>
</dbReference>
<dbReference type="GO" id="GO:0043041">
    <property type="term" value="P:amino acid activation for nonribosomal peptide biosynthetic process"/>
    <property type="evidence" value="ECO:0007669"/>
    <property type="project" value="TreeGrafter"/>
</dbReference>
<keyword evidence="3" id="KW-0597">Phosphoprotein</keyword>
<dbReference type="GO" id="GO:0044550">
    <property type="term" value="P:secondary metabolite biosynthetic process"/>
    <property type="evidence" value="ECO:0007669"/>
    <property type="project" value="TreeGrafter"/>
</dbReference>
<evidence type="ECO:0000256" key="2">
    <source>
        <dbReference type="ARBA" id="ARBA00022450"/>
    </source>
</evidence>
<reference evidence="6 7" key="1">
    <citation type="submission" date="2020-03" db="EMBL/GenBank/DDBJ databases">
        <title>Whole genome shotgun sequence of Phytohabitans suffuscus NBRC 105367.</title>
        <authorList>
            <person name="Komaki H."/>
            <person name="Tamura T."/>
        </authorList>
    </citation>
    <scope>NUCLEOTIDE SEQUENCE [LARGE SCALE GENOMIC DNA]</scope>
    <source>
        <strain evidence="6 7">NBRC 105367</strain>
    </source>
</reference>
<dbReference type="GO" id="GO:0005737">
    <property type="term" value="C:cytoplasm"/>
    <property type="evidence" value="ECO:0007669"/>
    <property type="project" value="TreeGrafter"/>
</dbReference>
<dbReference type="Pfam" id="PF00501">
    <property type="entry name" value="AMP-binding"/>
    <property type="match status" value="1"/>
</dbReference>